<keyword evidence="13 14" id="KW-0998">Cell outer membrane</keyword>
<dbReference type="GO" id="GO:0009279">
    <property type="term" value="C:cell outer membrane"/>
    <property type="evidence" value="ECO:0007669"/>
    <property type="project" value="UniProtKB-SubCell"/>
</dbReference>
<evidence type="ECO:0000256" key="11">
    <source>
        <dbReference type="ARBA" id="ARBA00023136"/>
    </source>
</evidence>
<keyword evidence="9" id="KW-0406">Ion transport</keyword>
<gene>
    <name evidence="19" type="ORF">CEJ45_07205</name>
</gene>
<feature type="domain" description="TonB-dependent receptor-like beta-barrel" evidence="17">
    <location>
        <begin position="267"/>
        <end position="718"/>
    </location>
</feature>
<protein>
    <submittedName>
        <fullName evidence="19">TonB-dependent siderophore receptor</fullName>
    </submittedName>
</protein>
<evidence type="ECO:0000256" key="16">
    <source>
        <dbReference type="SAM" id="SignalP"/>
    </source>
</evidence>
<dbReference type="Pfam" id="PF00593">
    <property type="entry name" value="TonB_dep_Rec_b-barrel"/>
    <property type="match status" value="1"/>
</dbReference>
<keyword evidence="5" id="KW-0410">Iron transport</keyword>
<evidence type="ECO:0000259" key="18">
    <source>
        <dbReference type="Pfam" id="PF07715"/>
    </source>
</evidence>
<dbReference type="InterPro" id="IPR010105">
    <property type="entry name" value="TonB_sidphr_rcpt"/>
</dbReference>
<name>A0A225SWL2_9BURK</name>
<feature type="chain" id="PRO_5012691520" evidence="16">
    <location>
        <begin position="47"/>
        <end position="746"/>
    </location>
</feature>
<comment type="similarity">
    <text evidence="2 14 15">Belongs to the TonB-dependent receptor family.</text>
</comment>
<dbReference type="GO" id="GO:0038023">
    <property type="term" value="F:signaling receptor activity"/>
    <property type="evidence" value="ECO:0007669"/>
    <property type="project" value="InterPro"/>
</dbReference>
<evidence type="ECO:0000256" key="10">
    <source>
        <dbReference type="ARBA" id="ARBA00023077"/>
    </source>
</evidence>
<dbReference type="InterPro" id="IPR039426">
    <property type="entry name" value="TonB-dep_rcpt-like"/>
</dbReference>
<evidence type="ECO:0000256" key="3">
    <source>
        <dbReference type="ARBA" id="ARBA00022448"/>
    </source>
</evidence>
<dbReference type="PROSITE" id="PS52016">
    <property type="entry name" value="TONB_DEPENDENT_REC_3"/>
    <property type="match status" value="1"/>
</dbReference>
<dbReference type="EMBL" id="NJGV01000005">
    <property type="protein sequence ID" value="OWY35591.1"/>
    <property type="molecule type" value="Genomic_DNA"/>
</dbReference>
<evidence type="ECO:0000256" key="8">
    <source>
        <dbReference type="ARBA" id="ARBA00023004"/>
    </source>
</evidence>
<dbReference type="CDD" id="cd01347">
    <property type="entry name" value="ligand_gated_channel"/>
    <property type="match status" value="1"/>
</dbReference>
<evidence type="ECO:0000256" key="7">
    <source>
        <dbReference type="ARBA" id="ARBA00022729"/>
    </source>
</evidence>
<comment type="caution">
    <text evidence="19">The sequence shown here is derived from an EMBL/GenBank/DDBJ whole genome shotgun (WGS) entry which is preliminary data.</text>
</comment>
<keyword evidence="3 14" id="KW-0813">Transport</keyword>
<dbReference type="NCBIfam" id="TIGR01783">
    <property type="entry name" value="TonB-siderophor"/>
    <property type="match status" value="1"/>
</dbReference>
<sequence>MTTRKTCRTSPHACAVLPSPVARPRLMVQALRLALLGLPAAAPAWAQTTTDTALPQVTITAGQEEQATGPVHGFVAKRSATATKTDTPITETPQSISVVTADQIATQQARSVSEALGYSSGIQVSNGAFAISETASLLRGFPINNGGSLYRDGTLTASNASYSRYAPEPYGLERIELLHGPASVMFGQNAPGGLINVVSKKPTTTTLRELQVQVGSFDRKQVAGDFGGALDESGVWSYRITGLARDAGTQVDGTVDRRLFLAPSITWRPSDRTEWTGRFEYQRSEGLSNNVFPASGTVTANRNGQIPTSTAVGRSADNGERYENWSLSSQFSHQFNEVWSMRQNLRYTDYNGTRNSMRFAAFYPATQSATAALQRWRLGTDSDTFTADNQLQADFSTGAVMHKVLMGVDFHHTAGTVRGYVSPNTLAGYVLSNIYTTSYGTLPAVPENYNLRTVDDQLGFYLQDQLKIAERWFVSAGVRHDRSQQTVSNAIARTQTDRSDRANTRNLGLVHELANGVSPYLSYTESFTPTTGTSFGGAMLKPERAKQYEAGVKYAPVNTNALFTLAVFDLRRQNVATTDLAHAGYSVQTGAARSKGVELEGKVSLSEGLSLTSSYSYTNAKVTSNNATSSSTDTQGKALPGAARHNAGVLADYAFQRGTLAGTHVSAGVRYIGRAYGNALNTFEVPSVTLLDFGARLDLGRINADWRNVELAFKLNNVTDRVYAFCSELCEYGARRTGLVQLTTRW</sequence>
<dbReference type="InterPro" id="IPR037066">
    <property type="entry name" value="Plug_dom_sf"/>
</dbReference>
<dbReference type="Proteomes" id="UP000214747">
    <property type="component" value="Unassembled WGS sequence"/>
</dbReference>
<evidence type="ECO:0000313" key="19">
    <source>
        <dbReference type="EMBL" id="OWY35591.1"/>
    </source>
</evidence>
<organism evidence="19 20">
    <name type="scientific">Herbaspirillum aquaticum</name>
    <dbReference type="NCBI Taxonomy" id="568783"/>
    <lineage>
        <taxon>Bacteria</taxon>
        <taxon>Pseudomonadati</taxon>
        <taxon>Pseudomonadota</taxon>
        <taxon>Betaproteobacteria</taxon>
        <taxon>Burkholderiales</taxon>
        <taxon>Oxalobacteraceae</taxon>
        <taxon>Herbaspirillum</taxon>
    </lineage>
</organism>
<dbReference type="PANTHER" id="PTHR32552">
    <property type="entry name" value="FERRICHROME IRON RECEPTOR-RELATED"/>
    <property type="match status" value="1"/>
</dbReference>
<evidence type="ECO:0000256" key="2">
    <source>
        <dbReference type="ARBA" id="ARBA00009810"/>
    </source>
</evidence>
<evidence type="ECO:0000256" key="12">
    <source>
        <dbReference type="ARBA" id="ARBA00023170"/>
    </source>
</evidence>
<evidence type="ECO:0000256" key="1">
    <source>
        <dbReference type="ARBA" id="ARBA00004571"/>
    </source>
</evidence>
<keyword evidence="10 15" id="KW-0798">TonB box</keyword>
<evidence type="ECO:0000256" key="13">
    <source>
        <dbReference type="ARBA" id="ARBA00023237"/>
    </source>
</evidence>
<evidence type="ECO:0000256" key="6">
    <source>
        <dbReference type="ARBA" id="ARBA00022692"/>
    </source>
</evidence>
<dbReference type="InterPro" id="IPR036942">
    <property type="entry name" value="Beta-barrel_TonB_sf"/>
</dbReference>
<dbReference type="GO" id="GO:0015344">
    <property type="term" value="F:siderophore uptake transmembrane transporter activity"/>
    <property type="evidence" value="ECO:0007669"/>
    <property type="project" value="TreeGrafter"/>
</dbReference>
<keyword evidence="20" id="KW-1185">Reference proteome</keyword>
<evidence type="ECO:0000256" key="15">
    <source>
        <dbReference type="RuleBase" id="RU003357"/>
    </source>
</evidence>
<keyword evidence="12 19" id="KW-0675">Receptor</keyword>
<dbReference type="Gene3D" id="2.170.130.10">
    <property type="entry name" value="TonB-dependent receptor, plug domain"/>
    <property type="match status" value="1"/>
</dbReference>
<evidence type="ECO:0000256" key="4">
    <source>
        <dbReference type="ARBA" id="ARBA00022452"/>
    </source>
</evidence>
<dbReference type="PANTHER" id="PTHR32552:SF68">
    <property type="entry name" value="FERRICHROME OUTER MEMBRANE TRANSPORTER_PHAGE RECEPTOR"/>
    <property type="match status" value="1"/>
</dbReference>
<evidence type="ECO:0000259" key="17">
    <source>
        <dbReference type="Pfam" id="PF00593"/>
    </source>
</evidence>
<evidence type="ECO:0000256" key="14">
    <source>
        <dbReference type="PROSITE-ProRule" id="PRU01360"/>
    </source>
</evidence>
<dbReference type="SUPFAM" id="SSF56935">
    <property type="entry name" value="Porins"/>
    <property type="match status" value="1"/>
</dbReference>
<dbReference type="Pfam" id="PF07715">
    <property type="entry name" value="Plug"/>
    <property type="match status" value="1"/>
</dbReference>
<dbReference type="InterPro" id="IPR000531">
    <property type="entry name" value="Beta-barrel_TonB"/>
</dbReference>
<keyword evidence="6 14" id="KW-0812">Transmembrane</keyword>
<dbReference type="AlphaFoldDB" id="A0A225SWL2"/>
<reference evidence="19 20" key="1">
    <citation type="journal article" date="2010" name="Int. J. Syst. Evol. Microbiol.">
        <title>Reclassification of Herbaspirillum putei as a later heterotypic synonym of Herbaspirillum huttiense, with the description of H. huttiense subsp. huttiense subsp. nov. and H. huttiense subsp. putei subsp. nov., comb. nov., and description of Herbaspirillum aquaticum sp. nov.</title>
        <authorList>
            <person name="Dobritsa A.P."/>
            <person name="Reddy M.C."/>
            <person name="Samadpour M."/>
        </authorList>
    </citation>
    <scope>NUCLEOTIDE SEQUENCE [LARGE SCALE GENOMIC DNA]</scope>
    <source>
        <strain evidence="19 20">IEH 4430</strain>
    </source>
</reference>
<dbReference type="Gene3D" id="2.40.170.20">
    <property type="entry name" value="TonB-dependent receptor, beta-barrel domain"/>
    <property type="match status" value="1"/>
</dbReference>
<accession>A0A225SWL2</accession>
<dbReference type="GO" id="GO:0015891">
    <property type="term" value="P:siderophore transport"/>
    <property type="evidence" value="ECO:0007669"/>
    <property type="project" value="InterPro"/>
</dbReference>
<keyword evidence="7 16" id="KW-0732">Signal</keyword>
<feature type="domain" description="TonB-dependent receptor plug" evidence="18">
    <location>
        <begin position="89"/>
        <end position="193"/>
    </location>
</feature>
<comment type="subcellular location">
    <subcellularLocation>
        <location evidence="1 14">Cell outer membrane</location>
        <topology evidence="1 14">Multi-pass membrane protein</topology>
    </subcellularLocation>
</comment>
<evidence type="ECO:0000256" key="5">
    <source>
        <dbReference type="ARBA" id="ARBA00022496"/>
    </source>
</evidence>
<dbReference type="FunFam" id="2.170.130.10:FF:000001">
    <property type="entry name" value="Catecholate siderophore TonB-dependent receptor"/>
    <property type="match status" value="1"/>
</dbReference>
<keyword evidence="4 14" id="KW-1134">Transmembrane beta strand</keyword>
<keyword evidence="11 14" id="KW-0472">Membrane</keyword>
<dbReference type="InterPro" id="IPR012910">
    <property type="entry name" value="Plug_dom"/>
</dbReference>
<evidence type="ECO:0000313" key="20">
    <source>
        <dbReference type="Proteomes" id="UP000214747"/>
    </source>
</evidence>
<evidence type="ECO:0000256" key="9">
    <source>
        <dbReference type="ARBA" id="ARBA00023065"/>
    </source>
</evidence>
<feature type="signal peptide" evidence="16">
    <location>
        <begin position="1"/>
        <end position="46"/>
    </location>
</feature>
<proteinExistence type="inferred from homology"/>
<keyword evidence="8" id="KW-0408">Iron</keyword>